<comment type="caution">
    <text evidence="2">The sequence shown here is derived from an EMBL/GenBank/DDBJ whole genome shotgun (WGS) entry which is preliminary data.</text>
</comment>
<organism evidence="2 3">
    <name type="scientific">Mesorhabditis spiculigera</name>
    <dbReference type="NCBI Taxonomy" id="96644"/>
    <lineage>
        <taxon>Eukaryota</taxon>
        <taxon>Metazoa</taxon>
        <taxon>Ecdysozoa</taxon>
        <taxon>Nematoda</taxon>
        <taxon>Chromadorea</taxon>
        <taxon>Rhabditida</taxon>
        <taxon>Rhabditina</taxon>
        <taxon>Rhabditomorpha</taxon>
        <taxon>Rhabditoidea</taxon>
        <taxon>Rhabditidae</taxon>
        <taxon>Mesorhabditinae</taxon>
        <taxon>Mesorhabditis</taxon>
    </lineage>
</organism>
<protein>
    <submittedName>
        <fullName evidence="2">Uncharacterized protein</fullName>
    </submittedName>
</protein>
<evidence type="ECO:0000313" key="2">
    <source>
        <dbReference type="EMBL" id="CAJ0581523.1"/>
    </source>
</evidence>
<dbReference type="EMBL" id="CATQJA010002663">
    <property type="protein sequence ID" value="CAJ0581523.1"/>
    <property type="molecule type" value="Genomic_DNA"/>
</dbReference>
<dbReference type="Proteomes" id="UP001177023">
    <property type="component" value="Unassembled WGS sequence"/>
</dbReference>
<feature type="compositionally biased region" description="Pro residues" evidence="1">
    <location>
        <begin position="75"/>
        <end position="90"/>
    </location>
</feature>
<reference evidence="2" key="1">
    <citation type="submission" date="2023-06" db="EMBL/GenBank/DDBJ databases">
        <authorList>
            <person name="Delattre M."/>
        </authorList>
    </citation>
    <scope>NUCLEOTIDE SEQUENCE</scope>
    <source>
        <strain evidence="2">AF72</strain>
    </source>
</reference>
<feature type="non-terminal residue" evidence="2">
    <location>
        <position position="118"/>
    </location>
</feature>
<feature type="compositionally biased region" description="Basic and acidic residues" evidence="1">
    <location>
        <begin position="58"/>
        <end position="69"/>
    </location>
</feature>
<accession>A0AA36G835</accession>
<keyword evidence="3" id="KW-1185">Reference proteome</keyword>
<feature type="region of interest" description="Disordered" evidence="1">
    <location>
        <begin position="58"/>
        <end position="118"/>
    </location>
</feature>
<evidence type="ECO:0000313" key="3">
    <source>
        <dbReference type="Proteomes" id="UP001177023"/>
    </source>
</evidence>
<evidence type="ECO:0000256" key="1">
    <source>
        <dbReference type="SAM" id="MobiDB-lite"/>
    </source>
</evidence>
<name>A0AA36G835_9BILA</name>
<gene>
    <name evidence="2" type="ORF">MSPICULIGERA_LOCUS19680</name>
</gene>
<sequence>MTTDFDTQAALVEEVLGDLHIQRVAAMLLSPSPRDTQLLHDIHQETQTALNCIQQRTKSVERKAKERNGSFKARAPPPTARAPQVAPLPAPIHSKITAKVPSVRRPGNLKQAGRPIKT</sequence>
<proteinExistence type="predicted"/>
<dbReference type="AlphaFoldDB" id="A0AA36G835"/>